<evidence type="ECO:0000313" key="1">
    <source>
        <dbReference type="EMBL" id="AIH03412.1"/>
    </source>
</evidence>
<dbReference type="PaxDb" id="289377-HL41_00385"/>
<sequence>MVYFIRARTYHKYAQDLFKDLHLYKQKPEEFRKKAQEIFQTGLKALWSLSQITPPDTPPSFQEIWQKAVEAVDPEDQEVLLTTKKVIFSEEQDLEKVYQSLKDFLAILQKALKPIL</sequence>
<dbReference type="EMBL" id="CP008796">
    <property type="protein sequence ID" value="AIH03412.1"/>
    <property type="molecule type" value="Genomic_DNA"/>
</dbReference>
<protein>
    <submittedName>
        <fullName evidence="1">Uncharacterized protein</fullName>
    </submittedName>
</protein>
<dbReference type="STRING" id="289377.HL41_00385"/>
<dbReference type="AlphaFoldDB" id="A0A075WXV9"/>
<accession>A0A075WXV9</accession>
<keyword evidence="2" id="KW-1185">Reference proteome</keyword>
<gene>
    <name evidence="1" type="ORF">HL41_00385</name>
</gene>
<dbReference type="OrthoDB" id="9798966at2"/>
<name>A0A075WXV9_9BACT</name>
<dbReference type="RefSeq" id="WP_038063064.1">
    <property type="nucleotide sequence ID" value="NZ_CP008796.1"/>
</dbReference>
<organism evidence="1 2">
    <name type="scientific">Thermodesulfobacterium commune DSM 2178</name>
    <dbReference type="NCBI Taxonomy" id="289377"/>
    <lineage>
        <taxon>Bacteria</taxon>
        <taxon>Pseudomonadati</taxon>
        <taxon>Thermodesulfobacteriota</taxon>
        <taxon>Thermodesulfobacteria</taxon>
        <taxon>Thermodesulfobacteriales</taxon>
        <taxon>Thermodesulfobacteriaceae</taxon>
        <taxon>Thermodesulfobacterium</taxon>
    </lineage>
</organism>
<dbReference type="KEGG" id="tcm:HL41_00385"/>
<proteinExistence type="predicted"/>
<dbReference type="eggNOG" id="ENOG5030PSK">
    <property type="taxonomic scope" value="Bacteria"/>
</dbReference>
<dbReference type="HOGENOM" id="CLU_2095730_0_0_0"/>
<dbReference type="Proteomes" id="UP000028481">
    <property type="component" value="Chromosome"/>
</dbReference>
<reference evidence="1 2" key="1">
    <citation type="journal article" date="2015" name="Genome Announc.">
        <title>Genome Sequence of a Sulfate-Reducing Thermophilic Bacterium, Thermodesulfobacterium commune DSM 2178T (Phylum Thermodesulfobacteria).</title>
        <authorList>
            <person name="Bhatnagar S."/>
            <person name="Badger J.H."/>
            <person name="Madupu R."/>
            <person name="Khouri H.M."/>
            <person name="O'Connor E.M."/>
            <person name="Robb F.T."/>
            <person name="Ward N.L."/>
            <person name="Eisen J.A."/>
        </authorList>
    </citation>
    <scope>NUCLEOTIDE SEQUENCE [LARGE SCALE GENOMIC DNA]</scope>
    <source>
        <strain evidence="1 2">DSM 2178</strain>
    </source>
</reference>
<evidence type="ECO:0000313" key="2">
    <source>
        <dbReference type="Proteomes" id="UP000028481"/>
    </source>
</evidence>